<evidence type="ECO:0000256" key="2">
    <source>
        <dbReference type="ARBA" id="ARBA00004370"/>
    </source>
</evidence>
<dbReference type="GO" id="GO:0004497">
    <property type="term" value="F:monooxygenase activity"/>
    <property type="evidence" value="ECO:0007669"/>
    <property type="project" value="UniProtKB-KW"/>
</dbReference>
<evidence type="ECO:0000313" key="13">
    <source>
        <dbReference type="EMBL" id="KAJ6841979.1"/>
    </source>
</evidence>
<dbReference type="GO" id="GO:0020037">
    <property type="term" value="F:heme binding"/>
    <property type="evidence" value="ECO:0007669"/>
    <property type="project" value="InterPro"/>
</dbReference>
<dbReference type="InterPro" id="IPR002401">
    <property type="entry name" value="Cyt_P450_E_grp-I"/>
</dbReference>
<keyword evidence="12" id="KW-0732">Signal</keyword>
<dbReference type="PANTHER" id="PTHR47947:SF26">
    <property type="entry name" value="CYTOCHROME P450"/>
    <property type="match status" value="1"/>
</dbReference>
<reference evidence="13" key="2">
    <citation type="submission" date="2023-04" db="EMBL/GenBank/DDBJ databases">
        <authorList>
            <person name="Bruccoleri R.E."/>
            <person name="Oakeley E.J."/>
            <person name="Faust A.-M."/>
            <person name="Dessus-Babus S."/>
            <person name="Altorfer M."/>
            <person name="Burckhardt D."/>
            <person name="Oertli M."/>
            <person name="Naumann U."/>
            <person name="Petersen F."/>
            <person name="Wong J."/>
        </authorList>
    </citation>
    <scope>NUCLEOTIDE SEQUENCE</scope>
    <source>
        <strain evidence="13">GSM-AAB239-AS_SAM_17_03QT</strain>
        <tissue evidence="13">Leaf</tissue>
    </source>
</reference>
<keyword evidence="14" id="KW-1185">Reference proteome</keyword>
<evidence type="ECO:0000256" key="8">
    <source>
        <dbReference type="ARBA" id="ARBA00023004"/>
    </source>
</evidence>
<comment type="similarity">
    <text evidence="11">Belongs to the cytochrome P450 family.</text>
</comment>
<dbReference type="AlphaFoldDB" id="A0AAX6HLM2"/>
<protein>
    <submittedName>
        <fullName evidence="13">Isoflavone 3'-hydroxylase</fullName>
    </submittedName>
</protein>
<evidence type="ECO:0000313" key="14">
    <source>
        <dbReference type="Proteomes" id="UP001140949"/>
    </source>
</evidence>
<dbReference type="InterPro" id="IPR001128">
    <property type="entry name" value="Cyt_P450"/>
</dbReference>
<evidence type="ECO:0000256" key="7">
    <source>
        <dbReference type="ARBA" id="ARBA00023002"/>
    </source>
</evidence>
<dbReference type="GO" id="GO:0016705">
    <property type="term" value="F:oxidoreductase activity, acting on paired donors, with incorporation or reduction of molecular oxygen"/>
    <property type="evidence" value="ECO:0007669"/>
    <property type="project" value="InterPro"/>
</dbReference>
<gene>
    <name evidence="13" type="ORF">M6B38_303950</name>
</gene>
<accession>A0AAX6HLM2</accession>
<dbReference type="InterPro" id="IPR017972">
    <property type="entry name" value="Cyt_P450_CS"/>
</dbReference>
<keyword evidence="3 10" id="KW-0349">Heme</keyword>
<evidence type="ECO:0000256" key="10">
    <source>
        <dbReference type="PIRSR" id="PIRSR602401-1"/>
    </source>
</evidence>
<dbReference type="CDD" id="cd20653">
    <property type="entry name" value="CYP81"/>
    <property type="match status" value="1"/>
</dbReference>
<evidence type="ECO:0000256" key="6">
    <source>
        <dbReference type="ARBA" id="ARBA00022989"/>
    </source>
</evidence>
<evidence type="ECO:0000256" key="1">
    <source>
        <dbReference type="ARBA" id="ARBA00001971"/>
    </source>
</evidence>
<evidence type="ECO:0000256" key="5">
    <source>
        <dbReference type="ARBA" id="ARBA00022723"/>
    </source>
</evidence>
<dbReference type="PROSITE" id="PS00086">
    <property type="entry name" value="CYTOCHROME_P450"/>
    <property type="match status" value="1"/>
</dbReference>
<dbReference type="GO" id="GO:0016020">
    <property type="term" value="C:membrane"/>
    <property type="evidence" value="ECO:0007669"/>
    <property type="project" value="UniProtKB-SubCell"/>
</dbReference>
<dbReference type="Proteomes" id="UP001140949">
    <property type="component" value="Unassembled WGS sequence"/>
</dbReference>
<evidence type="ECO:0000256" key="4">
    <source>
        <dbReference type="ARBA" id="ARBA00022692"/>
    </source>
</evidence>
<evidence type="ECO:0000256" key="9">
    <source>
        <dbReference type="ARBA" id="ARBA00023136"/>
    </source>
</evidence>
<dbReference type="FunFam" id="1.10.630.10:FF:000026">
    <property type="entry name" value="Cytochrome P450 82C4"/>
    <property type="match status" value="1"/>
</dbReference>
<evidence type="ECO:0000256" key="11">
    <source>
        <dbReference type="RuleBase" id="RU000461"/>
    </source>
</evidence>
<feature type="signal peptide" evidence="12">
    <location>
        <begin position="1"/>
        <end position="19"/>
    </location>
</feature>
<reference evidence="13" key="1">
    <citation type="journal article" date="2023" name="GigaByte">
        <title>Genome assembly of the bearded iris, Iris pallida Lam.</title>
        <authorList>
            <person name="Bruccoleri R.E."/>
            <person name="Oakeley E.J."/>
            <person name="Faust A.M.E."/>
            <person name="Altorfer M."/>
            <person name="Dessus-Babus S."/>
            <person name="Burckhardt D."/>
            <person name="Oertli M."/>
            <person name="Naumann U."/>
            <person name="Petersen F."/>
            <person name="Wong J."/>
        </authorList>
    </citation>
    <scope>NUCLEOTIDE SEQUENCE</scope>
    <source>
        <strain evidence="13">GSM-AAB239-AS_SAM_17_03QT</strain>
    </source>
</reference>
<keyword evidence="7 11" id="KW-0560">Oxidoreductase</keyword>
<comment type="cofactor">
    <cofactor evidence="1 10">
        <name>heme</name>
        <dbReference type="ChEBI" id="CHEBI:30413"/>
    </cofactor>
</comment>
<sequence>MISIIVFVALSLSLLLVLTNKNKKNEPPSPSSLPVVGHLHLLKKPLHRSVSLLSARHGPILLLRFGVRRALAVSSLPLAEECLSKNDLAFANRAHFPSTKQLSYNYSTFDSANYGPYWRTLRRISTVELLSSHRINSFSQLRSEEVRSMISTLFHECSDKESNKVELKSKLFGLAMNNMMRMIFGKDLAGSEGAGSFREMVKEAHSLLGASTSLGDFIPFLGWMDWKARRTILRLARRRDEFLQSLIDEHIRKRKEVEVEEKTMIGVLLQLQNSDRERNNDEHSRIIKPLIIGLLQAGTDTTSDTVEWAMSLLLNNPDKLKKAKDEIDACIGNDRLLQETDLPNLPYLQCVITETLRLYPAAPLLVPHESAEECTVGGYHIPRGTMLLVNAYAIHRDPETWAEPERFEPERFEDPKGVANKTLPFGMGRRRCPGEGLGVRVVGIVLGTMIQCFEWERVGEEEVDMTEGSGLTLPRAKPLEAMYRPRESMISVLSRL</sequence>
<dbReference type="PRINTS" id="PR00385">
    <property type="entry name" value="P450"/>
</dbReference>
<keyword evidence="5 10" id="KW-0479">Metal-binding</keyword>
<dbReference type="InterPro" id="IPR036396">
    <property type="entry name" value="Cyt_P450_sf"/>
</dbReference>
<dbReference type="EMBL" id="JANAVB010008197">
    <property type="protein sequence ID" value="KAJ6841979.1"/>
    <property type="molecule type" value="Genomic_DNA"/>
</dbReference>
<name>A0AAX6HLM2_IRIPA</name>
<dbReference type="InterPro" id="IPR050651">
    <property type="entry name" value="Plant_Cytochrome_P450_Monoox"/>
</dbReference>
<organism evidence="13 14">
    <name type="scientific">Iris pallida</name>
    <name type="common">Sweet iris</name>
    <dbReference type="NCBI Taxonomy" id="29817"/>
    <lineage>
        <taxon>Eukaryota</taxon>
        <taxon>Viridiplantae</taxon>
        <taxon>Streptophyta</taxon>
        <taxon>Embryophyta</taxon>
        <taxon>Tracheophyta</taxon>
        <taxon>Spermatophyta</taxon>
        <taxon>Magnoliopsida</taxon>
        <taxon>Liliopsida</taxon>
        <taxon>Asparagales</taxon>
        <taxon>Iridaceae</taxon>
        <taxon>Iridoideae</taxon>
        <taxon>Irideae</taxon>
        <taxon>Iris</taxon>
    </lineage>
</organism>
<feature type="binding site" description="axial binding residue" evidence="10">
    <location>
        <position position="432"/>
    </location>
    <ligand>
        <name>heme</name>
        <dbReference type="ChEBI" id="CHEBI:30413"/>
    </ligand>
    <ligandPart>
        <name>Fe</name>
        <dbReference type="ChEBI" id="CHEBI:18248"/>
    </ligandPart>
</feature>
<dbReference type="Pfam" id="PF00067">
    <property type="entry name" value="p450"/>
    <property type="match status" value="1"/>
</dbReference>
<keyword evidence="11" id="KW-0503">Monooxygenase</keyword>
<keyword evidence="4" id="KW-0812">Transmembrane</keyword>
<comment type="subcellular location">
    <subcellularLocation>
        <location evidence="2">Membrane</location>
    </subcellularLocation>
</comment>
<dbReference type="GO" id="GO:0005506">
    <property type="term" value="F:iron ion binding"/>
    <property type="evidence" value="ECO:0007669"/>
    <property type="project" value="InterPro"/>
</dbReference>
<dbReference type="SUPFAM" id="SSF48264">
    <property type="entry name" value="Cytochrome P450"/>
    <property type="match status" value="1"/>
</dbReference>
<dbReference type="Gene3D" id="1.10.630.10">
    <property type="entry name" value="Cytochrome P450"/>
    <property type="match status" value="1"/>
</dbReference>
<proteinExistence type="inferred from homology"/>
<evidence type="ECO:0000256" key="12">
    <source>
        <dbReference type="SAM" id="SignalP"/>
    </source>
</evidence>
<keyword evidence="6" id="KW-1133">Transmembrane helix</keyword>
<evidence type="ECO:0000256" key="3">
    <source>
        <dbReference type="ARBA" id="ARBA00022617"/>
    </source>
</evidence>
<dbReference type="PRINTS" id="PR00463">
    <property type="entry name" value="EP450I"/>
</dbReference>
<keyword evidence="9" id="KW-0472">Membrane</keyword>
<keyword evidence="8 10" id="KW-0408">Iron</keyword>
<dbReference type="PANTHER" id="PTHR47947">
    <property type="entry name" value="CYTOCHROME P450 82C3-RELATED"/>
    <property type="match status" value="1"/>
</dbReference>
<feature type="chain" id="PRO_5043421915" evidence="12">
    <location>
        <begin position="20"/>
        <end position="496"/>
    </location>
</feature>
<comment type="caution">
    <text evidence="13">The sequence shown here is derived from an EMBL/GenBank/DDBJ whole genome shotgun (WGS) entry which is preliminary data.</text>
</comment>